<dbReference type="RefSeq" id="WP_269126958.1">
    <property type="nucleotide sequence ID" value="NZ_JAPUBN010000019.1"/>
</dbReference>
<dbReference type="CDD" id="cd00565">
    <property type="entry name" value="Ubl_ThiS"/>
    <property type="match status" value="1"/>
</dbReference>
<evidence type="ECO:0000313" key="1">
    <source>
        <dbReference type="EMBL" id="MCZ2722927.1"/>
    </source>
</evidence>
<dbReference type="InterPro" id="IPR010035">
    <property type="entry name" value="Thi_S"/>
</dbReference>
<dbReference type="PANTHER" id="PTHR34472">
    <property type="entry name" value="SULFUR CARRIER PROTEIN THIS"/>
    <property type="match status" value="1"/>
</dbReference>
<keyword evidence="2" id="KW-1185">Reference proteome</keyword>
<dbReference type="PANTHER" id="PTHR34472:SF1">
    <property type="entry name" value="SULFUR CARRIER PROTEIN THIS"/>
    <property type="match status" value="1"/>
</dbReference>
<proteinExistence type="predicted"/>
<dbReference type="InterPro" id="IPR016155">
    <property type="entry name" value="Mopterin_synth/thiamin_S_b"/>
</dbReference>
<name>A0ABT4JXZ6_9GAMM</name>
<dbReference type="NCBIfam" id="TIGR01683">
    <property type="entry name" value="thiS"/>
    <property type="match status" value="1"/>
</dbReference>
<dbReference type="Pfam" id="PF02597">
    <property type="entry name" value="ThiS"/>
    <property type="match status" value="1"/>
</dbReference>
<reference evidence="1" key="1">
    <citation type="submission" date="2022-12" db="EMBL/GenBank/DDBJ databases">
        <title>Marinomonas 15G1-11 sp. nov, isolated from marine algae.</title>
        <authorList>
            <person name="Butt M."/>
            <person name="Choi D.G."/>
            <person name="Kim J.M."/>
            <person name="Lee J.K."/>
            <person name="Baek J.H."/>
            <person name="Jeon C.O."/>
        </authorList>
    </citation>
    <scope>NUCLEOTIDE SEQUENCE</scope>
    <source>
        <strain evidence="1">15G1-11</strain>
    </source>
</reference>
<comment type="caution">
    <text evidence="1">The sequence shown here is derived from an EMBL/GenBank/DDBJ whole genome shotgun (WGS) entry which is preliminary data.</text>
</comment>
<sequence length="66" mass="7214">MKDIQLNDSPFQFSGESIGDLLDHLKTNKDGVALAVNQEVVPKSQWSKTLLRQGDNVLIFESIAGG</sequence>
<dbReference type="Gene3D" id="3.10.20.30">
    <property type="match status" value="1"/>
</dbReference>
<gene>
    <name evidence="1" type="primary">thiS</name>
    <name evidence="1" type="ORF">O1D97_15235</name>
</gene>
<dbReference type="InterPro" id="IPR003749">
    <property type="entry name" value="ThiS/MoaD-like"/>
</dbReference>
<evidence type="ECO:0000313" key="2">
    <source>
        <dbReference type="Proteomes" id="UP001149719"/>
    </source>
</evidence>
<dbReference type="EMBL" id="JAPUBN010000019">
    <property type="protein sequence ID" value="MCZ2722927.1"/>
    <property type="molecule type" value="Genomic_DNA"/>
</dbReference>
<organism evidence="1 2">
    <name type="scientific">Marinomonas phaeophyticola</name>
    <dbReference type="NCBI Taxonomy" id="3004091"/>
    <lineage>
        <taxon>Bacteria</taxon>
        <taxon>Pseudomonadati</taxon>
        <taxon>Pseudomonadota</taxon>
        <taxon>Gammaproteobacteria</taxon>
        <taxon>Oceanospirillales</taxon>
        <taxon>Oceanospirillaceae</taxon>
        <taxon>Marinomonas</taxon>
    </lineage>
</organism>
<dbReference type="SUPFAM" id="SSF54285">
    <property type="entry name" value="MoaD/ThiS"/>
    <property type="match status" value="1"/>
</dbReference>
<accession>A0ABT4JXZ6</accession>
<dbReference type="InterPro" id="IPR012675">
    <property type="entry name" value="Beta-grasp_dom_sf"/>
</dbReference>
<dbReference type="Proteomes" id="UP001149719">
    <property type="component" value="Unassembled WGS sequence"/>
</dbReference>
<protein>
    <submittedName>
        <fullName evidence="1">Sulfur carrier protein ThiS</fullName>
    </submittedName>
</protein>